<dbReference type="Pfam" id="PF00929">
    <property type="entry name" value="RNase_T"/>
    <property type="match status" value="1"/>
</dbReference>
<organism evidence="7 8">
    <name type="scientific">Jejuia pallidilutea</name>
    <dbReference type="NCBI Taxonomy" id="504487"/>
    <lineage>
        <taxon>Bacteria</taxon>
        <taxon>Pseudomonadati</taxon>
        <taxon>Bacteroidota</taxon>
        <taxon>Flavobacteriia</taxon>
        <taxon>Flavobacteriales</taxon>
        <taxon>Flavobacteriaceae</taxon>
        <taxon>Jejuia</taxon>
    </lineage>
</organism>
<evidence type="ECO:0000256" key="1">
    <source>
        <dbReference type="ARBA" id="ARBA00022722"/>
    </source>
</evidence>
<dbReference type="GO" id="GO:0008408">
    <property type="term" value="F:3'-5' exonuclease activity"/>
    <property type="evidence" value="ECO:0007669"/>
    <property type="project" value="TreeGrafter"/>
</dbReference>
<dbReference type="PANTHER" id="PTHR30231">
    <property type="entry name" value="DNA POLYMERASE III SUBUNIT EPSILON"/>
    <property type="match status" value="1"/>
</dbReference>
<dbReference type="InterPro" id="IPR036397">
    <property type="entry name" value="RNaseH_sf"/>
</dbReference>
<dbReference type="SMART" id="SM00479">
    <property type="entry name" value="EXOIII"/>
    <property type="match status" value="1"/>
</dbReference>
<dbReference type="SUPFAM" id="SSF53098">
    <property type="entry name" value="Ribonuclease H-like"/>
    <property type="match status" value="1"/>
</dbReference>
<dbReference type="GO" id="GO:0003677">
    <property type="term" value="F:DNA binding"/>
    <property type="evidence" value="ECO:0007669"/>
    <property type="project" value="InterPro"/>
</dbReference>
<keyword evidence="3" id="KW-0269">Exonuclease</keyword>
<reference evidence="7 8" key="1">
    <citation type="submission" date="2018-02" db="EMBL/GenBank/DDBJ databases">
        <title>Genomic Encyclopedia of Archaeal and Bacterial Type Strains, Phase II (KMG-II): from individual species to whole genera.</title>
        <authorList>
            <person name="Goeker M."/>
        </authorList>
    </citation>
    <scope>NUCLEOTIDE SEQUENCE [LARGE SCALE GENOMIC DNA]</scope>
    <source>
        <strain evidence="7 8">DSM 21165</strain>
    </source>
</reference>
<accession>A0A362WXD7</accession>
<evidence type="ECO:0000256" key="3">
    <source>
        <dbReference type="ARBA" id="ARBA00022839"/>
    </source>
</evidence>
<dbReference type="GO" id="GO:0005829">
    <property type="term" value="C:cytosol"/>
    <property type="evidence" value="ECO:0007669"/>
    <property type="project" value="TreeGrafter"/>
</dbReference>
<dbReference type="InterPro" id="IPR013520">
    <property type="entry name" value="Ribonucl_H"/>
</dbReference>
<proteinExistence type="predicted"/>
<keyword evidence="1" id="KW-0540">Nuclease</keyword>
<dbReference type="NCBIfam" id="TIGR00573">
    <property type="entry name" value="dnaq"/>
    <property type="match status" value="1"/>
</dbReference>
<dbReference type="GO" id="GO:0006260">
    <property type="term" value="P:DNA replication"/>
    <property type="evidence" value="ECO:0007669"/>
    <property type="project" value="InterPro"/>
</dbReference>
<dbReference type="EMBL" id="PVEO01000013">
    <property type="protein sequence ID" value="PQV45475.1"/>
    <property type="molecule type" value="Genomic_DNA"/>
</dbReference>
<dbReference type="InterPro" id="IPR012337">
    <property type="entry name" value="RNaseH-like_sf"/>
</dbReference>
<comment type="function">
    <text evidence="4">DNA polymerase III is a complex, multichain enzyme responsible for most of the replicative synthesis in bacteria. The epsilon subunit contain the editing function and is a proofreading 3'-5' exonuclease.</text>
</comment>
<dbReference type="FunFam" id="3.30.420.10:FF:000045">
    <property type="entry name" value="3'-5' exonuclease DinG"/>
    <property type="match status" value="1"/>
</dbReference>
<dbReference type="PANTHER" id="PTHR30231:SF4">
    <property type="entry name" value="PROTEIN NEN2"/>
    <property type="match status" value="1"/>
</dbReference>
<gene>
    <name evidence="7" type="ORF">CLV33_11322</name>
</gene>
<dbReference type="CDD" id="cd06127">
    <property type="entry name" value="DEDDh"/>
    <property type="match status" value="1"/>
</dbReference>
<keyword evidence="2" id="KW-0378">Hydrolase</keyword>
<evidence type="ECO:0000313" key="8">
    <source>
        <dbReference type="Proteomes" id="UP000251545"/>
    </source>
</evidence>
<comment type="caution">
    <text evidence="7">The sequence shown here is derived from an EMBL/GenBank/DDBJ whole genome shotgun (WGS) entry which is preliminary data.</text>
</comment>
<dbReference type="Gene3D" id="3.30.420.10">
    <property type="entry name" value="Ribonuclease H-like superfamily/Ribonuclease H"/>
    <property type="match status" value="1"/>
</dbReference>
<sequence length="221" mass="25709">MIPKWLNKKKKEVPEFWNTYLEYFKNTHKTPISSTKFIAFDTETTGFDIDRDRVLSIGAVTLKNNRIAVNSNFEVYINQEIFKPETVKIHGLLKKGNLKKISELEAIESFLDYIKNNVLIAHHARFDFNMINSMLLRNGLGELKNEFIDTAVLFKKSKHIIYQDNLKNYSLDELAKELNVPVVDRHTANGDALITAIVFLKTLSRLKTKNQNLEWDYLLKT</sequence>
<evidence type="ECO:0000256" key="4">
    <source>
        <dbReference type="ARBA" id="ARBA00025483"/>
    </source>
</evidence>
<comment type="subunit">
    <text evidence="5">DNA polymerase III contains a core (composed of alpha, epsilon and theta chains) that associates with a tau subunit. This core dimerizes to form the POLIII' complex. PolIII' associates with the gamma complex (composed of gamma, delta, delta', psi and chi chains) and with the beta chain to form the complete DNA polymerase III complex.</text>
</comment>
<protein>
    <submittedName>
        <fullName evidence="7">DNA polymerase-3 subunit epsilon</fullName>
    </submittedName>
</protein>
<evidence type="ECO:0000313" key="7">
    <source>
        <dbReference type="EMBL" id="PQV45475.1"/>
    </source>
</evidence>
<name>A0A362WXD7_9FLAO</name>
<evidence type="ECO:0000259" key="6">
    <source>
        <dbReference type="SMART" id="SM00479"/>
    </source>
</evidence>
<dbReference type="RefSeq" id="WP_105474725.1">
    <property type="nucleotide sequence ID" value="NZ_PVEO01000013.1"/>
</dbReference>
<evidence type="ECO:0000256" key="2">
    <source>
        <dbReference type="ARBA" id="ARBA00022801"/>
    </source>
</evidence>
<dbReference type="AlphaFoldDB" id="A0A362WXD7"/>
<dbReference type="GO" id="GO:0003887">
    <property type="term" value="F:DNA-directed DNA polymerase activity"/>
    <property type="evidence" value="ECO:0007669"/>
    <property type="project" value="InterPro"/>
</dbReference>
<evidence type="ECO:0000256" key="5">
    <source>
        <dbReference type="ARBA" id="ARBA00026073"/>
    </source>
</evidence>
<dbReference type="Proteomes" id="UP000251545">
    <property type="component" value="Unassembled WGS sequence"/>
</dbReference>
<dbReference type="InterPro" id="IPR006054">
    <property type="entry name" value="DnaQ"/>
</dbReference>
<feature type="domain" description="Exonuclease" evidence="6">
    <location>
        <begin position="36"/>
        <end position="208"/>
    </location>
</feature>